<evidence type="ECO:0000259" key="2">
    <source>
        <dbReference type="Pfam" id="PF01408"/>
    </source>
</evidence>
<dbReference type="Pfam" id="PF22725">
    <property type="entry name" value="GFO_IDH_MocA_C3"/>
    <property type="match status" value="1"/>
</dbReference>
<evidence type="ECO:0000313" key="4">
    <source>
        <dbReference type="EMBL" id="HGT39270.1"/>
    </source>
</evidence>
<dbReference type="InterPro" id="IPR000683">
    <property type="entry name" value="Gfo/Idh/MocA-like_OxRdtase_N"/>
</dbReference>
<dbReference type="InterPro" id="IPR055170">
    <property type="entry name" value="GFO_IDH_MocA-like_dom"/>
</dbReference>
<feature type="domain" description="GFO/IDH/MocA-like oxidoreductase" evidence="3">
    <location>
        <begin position="159"/>
        <end position="274"/>
    </location>
</feature>
<organism evidence="4">
    <name type="scientific">Schlesneria paludicola</name>
    <dbReference type="NCBI Taxonomy" id="360056"/>
    <lineage>
        <taxon>Bacteria</taxon>
        <taxon>Pseudomonadati</taxon>
        <taxon>Planctomycetota</taxon>
        <taxon>Planctomycetia</taxon>
        <taxon>Planctomycetales</taxon>
        <taxon>Planctomycetaceae</taxon>
        <taxon>Schlesneria</taxon>
    </lineage>
</organism>
<proteinExistence type="predicted"/>
<accession>A0A7C4QVA0</accession>
<dbReference type="Gene3D" id="3.30.360.10">
    <property type="entry name" value="Dihydrodipicolinate Reductase, domain 2"/>
    <property type="match status" value="1"/>
</dbReference>
<dbReference type="AlphaFoldDB" id="A0A7C4QVA0"/>
<dbReference type="Gene3D" id="3.40.50.720">
    <property type="entry name" value="NAD(P)-binding Rossmann-like Domain"/>
    <property type="match status" value="1"/>
</dbReference>
<feature type="domain" description="Gfo/Idh/MocA-like oxidoreductase N-terminal" evidence="2">
    <location>
        <begin position="29"/>
        <end position="149"/>
    </location>
</feature>
<dbReference type="PANTHER" id="PTHR43818:SF11">
    <property type="entry name" value="BCDNA.GH03377"/>
    <property type="match status" value="1"/>
</dbReference>
<reference evidence="4" key="1">
    <citation type="journal article" date="2020" name="mSystems">
        <title>Genome- and Community-Level Interaction Insights into Carbon Utilization and Element Cycling Functions of Hydrothermarchaeota in Hydrothermal Sediment.</title>
        <authorList>
            <person name="Zhou Z."/>
            <person name="Liu Y."/>
            <person name="Xu W."/>
            <person name="Pan J."/>
            <person name="Luo Z.H."/>
            <person name="Li M."/>
        </authorList>
    </citation>
    <scope>NUCLEOTIDE SEQUENCE [LARGE SCALE GENOMIC DNA]</scope>
    <source>
        <strain evidence="4">SpSt-508</strain>
    </source>
</reference>
<comment type="caution">
    <text evidence="4">The sequence shown here is derived from an EMBL/GenBank/DDBJ whole genome shotgun (WGS) entry which is preliminary data.</text>
</comment>
<dbReference type="GO" id="GO:0000166">
    <property type="term" value="F:nucleotide binding"/>
    <property type="evidence" value="ECO:0007669"/>
    <property type="project" value="InterPro"/>
</dbReference>
<sequence length="351" mass="39149">MLARREFLAATAAWAGGMAAAAERGKPPIKIGQIGVGHGHATKLAVYRASPDYEVVGLVEPDPVLRRQAEASPVFRDLPWMTQEQLLNVPGLQAVLVETTVRHLLPAAEACIAAGKHIHLDKPAGDSLPHFRRILHAARDKELLVQLGYMYRYNPGVVLLRDVLARRWLGEVFEVHAVMSKVVGPADRVRFAEFSGGIMFELGCHVLDLALYILGRPNEVTPFIRQTRTEDGLADNMLVVLGYDRALATVKSTALEVEGFDRRHLVVCGTEGTIHIQPLDRPRVRLALARGRGDYRQGVQDIDLPQYVRYVDDAADMARVLRGEKRFEFSYEHDLLVQETLLRACRMPVET</sequence>
<dbReference type="SUPFAM" id="SSF55347">
    <property type="entry name" value="Glyceraldehyde-3-phosphate dehydrogenase-like, C-terminal domain"/>
    <property type="match status" value="1"/>
</dbReference>
<dbReference type="Pfam" id="PF01408">
    <property type="entry name" value="GFO_IDH_MocA"/>
    <property type="match status" value="1"/>
</dbReference>
<dbReference type="InterPro" id="IPR036291">
    <property type="entry name" value="NAD(P)-bd_dom_sf"/>
</dbReference>
<dbReference type="EMBL" id="DSVQ01000012">
    <property type="protein sequence ID" value="HGT39270.1"/>
    <property type="molecule type" value="Genomic_DNA"/>
</dbReference>
<protein>
    <submittedName>
        <fullName evidence="4">Gfo/Idh/MocA family oxidoreductase</fullName>
    </submittedName>
</protein>
<dbReference type="PANTHER" id="PTHR43818">
    <property type="entry name" value="BCDNA.GH03377"/>
    <property type="match status" value="1"/>
</dbReference>
<dbReference type="SUPFAM" id="SSF51735">
    <property type="entry name" value="NAD(P)-binding Rossmann-fold domains"/>
    <property type="match status" value="1"/>
</dbReference>
<evidence type="ECO:0000259" key="3">
    <source>
        <dbReference type="Pfam" id="PF22725"/>
    </source>
</evidence>
<dbReference type="GO" id="GO:0016491">
    <property type="term" value="F:oxidoreductase activity"/>
    <property type="evidence" value="ECO:0007669"/>
    <property type="project" value="UniProtKB-KW"/>
</dbReference>
<evidence type="ECO:0000256" key="1">
    <source>
        <dbReference type="ARBA" id="ARBA00023002"/>
    </source>
</evidence>
<keyword evidence="1" id="KW-0560">Oxidoreductase</keyword>
<gene>
    <name evidence="4" type="ORF">ENS64_08415</name>
</gene>
<dbReference type="InterPro" id="IPR050463">
    <property type="entry name" value="Gfo/Idh/MocA_oxidrdct_glycsds"/>
</dbReference>
<name>A0A7C4QVA0_9PLAN</name>